<protein>
    <recommendedName>
        <fullName evidence="3">DUF4272 domain-containing protein</fullName>
    </recommendedName>
</protein>
<name>A0A1I1KRR5_9BURK</name>
<reference evidence="2" key="1">
    <citation type="submission" date="2016-10" db="EMBL/GenBank/DDBJ databases">
        <authorList>
            <person name="Varghese N."/>
            <person name="Submissions S."/>
        </authorList>
    </citation>
    <scope>NUCLEOTIDE SEQUENCE [LARGE SCALE GENOMIC DNA]</scope>
    <source>
        <strain evidence="2">CGMCC 1.12041</strain>
    </source>
</reference>
<dbReference type="AlphaFoldDB" id="A0A1I1KRR5"/>
<keyword evidence="2" id="KW-1185">Reference proteome</keyword>
<dbReference type="Pfam" id="PF14094">
    <property type="entry name" value="DUF4272"/>
    <property type="match status" value="1"/>
</dbReference>
<evidence type="ECO:0008006" key="3">
    <source>
        <dbReference type="Google" id="ProtNLM"/>
    </source>
</evidence>
<gene>
    <name evidence="1" type="ORF">SAMN05216204_10817</name>
</gene>
<organism evidence="1 2">
    <name type="scientific">Massilia yuzhufengensis</name>
    <dbReference type="NCBI Taxonomy" id="1164594"/>
    <lineage>
        <taxon>Bacteria</taxon>
        <taxon>Pseudomonadati</taxon>
        <taxon>Pseudomonadota</taxon>
        <taxon>Betaproteobacteria</taxon>
        <taxon>Burkholderiales</taxon>
        <taxon>Oxalobacteraceae</taxon>
        <taxon>Telluria group</taxon>
        <taxon>Massilia</taxon>
    </lineage>
</organism>
<sequence length="214" mass="24310">MTAEERRAASEALLRDYAIPINPNLPSIDDGDVTLRSEDALWCRLVALWGVVGAAMLRRNDFFKEYFAADERRAMLSDDEAAFLFNDAPPEEDRIRFSWRLEALMFLAWCAGLVEDSGLPVKPSSAEAILPLYPHDLGDAAMLRDAIRLRSKDEILDQADLLYRLHWAVRDAQLNRREPPPGINPGMVLEWHHAVNWMTGYDGEDDWDAVPTDT</sequence>
<accession>A0A1I1KRR5</accession>
<dbReference type="EMBL" id="FOLD01000008">
    <property type="protein sequence ID" value="SFC60853.1"/>
    <property type="molecule type" value="Genomic_DNA"/>
</dbReference>
<dbReference type="STRING" id="1164594.SAMN05216204_10817"/>
<evidence type="ECO:0000313" key="1">
    <source>
        <dbReference type="EMBL" id="SFC60853.1"/>
    </source>
</evidence>
<dbReference type="InterPro" id="IPR025368">
    <property type="entry name" value="DUF4272"/>
</dbReference>
<proteinExistence type="predicted"/>
<dbReference type="OrthoDB" id="4399984at2"/>
<dbReference type="Proteomes" id="UP000198639">
    <property type="component" value="Unassembled WGS sequence"/>
</dbReference>
<evidence type="ECO:0000313" key="2">
    <source>
        <dbReference type="Proteomes" id="UP000198639"/>
    </source>
</evidence>
<dbReference type="RefSeq" id="WP_091874013.1">
    <property type="nucleotide sequence ID" value="NZ_FOLD01000008.1"/>
</dbReference>